<sequence length="154" mass="18111">MQLCPRRIPLQEEILDYYKSHVFLMKDRPQVLCHGDYHLGNMIVRDGRIGVIDFDRSGAGDPYDELKPFCWNVMQSEYFETGLINGYFEDKIPGDFFPILKFYTAESMISHLPWAVRFGEREVATAKKVNACQMQWWDGFKLDVPTWYKGTHVF</sequence>
<evidence type="ECO:0000313" key="2">
    <source>
        <dbReference type="EMBL" id="HIU69367.1"/>
    </source>
</evidence>
<evidence type="ECO:0000313" key="3">
    <source>
        <dbReference type="Proteomes" id="UP000824125"/>
    </source>
</evidence>
<proteinExistence type="predicted"/>
<dbReference type="InterPro" id="IPR002575">
    <property type="entry name" value="Aminoglycoside_PTrfase"/>
</dbReference>
<protein>
    <submittedName>
        <fullName evidence="2">Phosphotransferase</fullName>
    </submittedName>
</protein>
<dbReference type="AlphaFoldDB" id="A0A9D1MUR4"/>
<reference evidence="2" key="2">
    <citation type="journal article" date="2021" name="PeerJ">
        <title>Extensive microbial diversity within the chicken gut microbiome revealed by metagenomics and culture.</title>
        <authorList>
            <person name="Gilroy R."/>
            <person name="Ravi A."/>
            <person name="Getino M."/>
            <person name="Pursley I."/>
            <person name="Horton D.L."/>
            <person name="Alikhan N.F."/>
            <person name="Baker D."/>
            <person name="Gharbi K."/>
            <person name="Hall N."/>
            <person name="Watson M."/>
            <person name="Adriaenssens E.M."/>
            <person name="Foster-Nyarko E."/>
            <person name="Jarju S."/>
            <person name="Secka A."/>
            <person name="Antonio M."/>
            <person name="Oren A."/>
            <person name="Chaudhuri R.R."/>
            <person name="La Ragione R."/>
            <person name="Hildebrand F."/>
            <person name="Pallen M.J."/>
        </authorList>
    </citation>
    <scope>NUCLEOTIDE SEQUENCE</scope>
    <source>
        <strain evidence="2">CHK176-6737</strain>
    </source>
</reference>
<dbReference type="Gene3D" id="3.90.1200.10">
    <property type="match status" value="1"/>
</dbReference>
<accession>A0A9D1MUR4</accession>
<dbReference type="PANTHER" id="PTHR41283">
    <property type="entry name" value="AMINOGLYCOSIDE PHOSPHOTRANSFERASE"/>
    <property type="match status" value="1"/>
</dbReference>
<feature type="domain" description="Aminoglycoside phosphotransferase" evidence="1">
    <location>
        <begin position="9"/>
        <end position="74"/>
    </location>
</feature>
<comment type="caution">
    <text evidence="2">The sequence shown here is derived from an EMBL/GenBank/DDBJ whole genome shotgun (WGS) entry which is preliminary data.</text>
</comment>
<organism evidence="2 3">
    <name type="scientific">Candidatus Scybalenecus merdavium</name>
    <dbReference type="NCBI Taxonomy" id="2840939"/>
    <lineage>
        <taxon>Bacteria</taxon>
        <taxon>Bacillati</taxon>
        <taxon>Bacillota</taxon>
        <taxon>Clostridia</taxon>
        <taxon>Eubacteriales</taxon>
        <taxon>Oscillospiraceae</taxon>
        <taxon>Oscillospiraceae incertae sedis</taxon>
        <taxon>Candidatus Scybalenecus</taxon>
    </lineage>
</organism>
<name>A0A9D1MUR4_9FIRM</name>
<dbReference type="PANTHER" id="PTHR41283:SF1">
    <property type="entry name" value="AMINOGLYCOSIDE PHOSPHOTRANSFERASE DOMAIN-CONTAINING PROTEIN"/>
    <property type="match status" value="1"/>
</dbReference>
<gene>
    <name evidence="2" type="ORF">IAD23_05345</name>
</gene>
<dbReference type="Proteomes" id="UP000824125">
    <property type="component" value="Unassembled WGS sequence"/>
</dbReference>
<dbReference type="SUPFAM" id="SSF56112">
    <property type="entry name" value="Protein kinase-like (PK-like)"/>
    <property type="match status" value="1"/>
</dbReference>
<evidence type="ECO:0000259" key="1">
    <source>
        <dbReference type="Pfam" id="PF01636"/>
    </source>
</evidence>
<dbReference type="EMBL" id="DVNM01000028">
    <property type="protein sequence ID" value="HIU69367.1"/>
    <property type="molecule type" value="Genomic_DNA"/>
</dbReference>
<dbReference type="InterPro" id="IPR011009">
    <property type="entry name" value="Kinase-like_dom_sf"/>
</dbReference>
<dbReference type="Pfam" id="PF01636">
    <property type="entry name" value="APH"/>
    <property type="match status" value="1"/>
</dbReference>
<reference evidence="2" key="1">
    <citation type="submission" date="2020-10" db="EMBL/GenBank/DDBJ databases">
        <authorList>
            <person name="Gilroy R."/>
        </authorList>
    </citation>
    <scope>NUCLEOTIDE SEQUENCE</scope>
    <source>
        <strain evidence="2">CHK176-6737</strain>
    </source>
</reference>